<evidence type="ECO:0000259" key="4">
    <source>
        <dbReference type="Pfam" id="PF00150"/>
    </source>
</evidence>
<dbReference type="AlphaFoldDB" id="A0A285ZX56"/>
<dbReference type="Pfam" id="PF00150">
    <property type="entry name" value="Cellulase"/>
    <property type="match status" value="1"/>
</dbReference>
<dbReference type="InterPro" id="IPR017853">
    <property type="entry name" value="GH"/>
</dbReference>
<gene>
    <name evidence="5" type="ORF">SAMN06297358_1476</name>
</gene>
<reference evidence="6" key="1">
    <citation type="submission" date="2017-09" db="EMBL/GenBank/DDBJ databases">
        <authorList>
            <person name="Varghese N."/>
            <person name="Submissions S."/>
        </authorList>
    </citation>
    <scope>NUCLEOTIDE SEQUENCE [LARGE SCALE GENOMIC DNA]</scope>
    <source>
        <strain evidence="6">CGMCC 1.12803</strain>
    </source>
</reference>
<proteinExistence type="inferred from homology"/>
<sequence length="350" mass="38259">MKTFKISLVLIFAIAFCIGCKKNRQAPDDVTQGLHVVDSKYVADKCGNKIVLRGVNMGNVYAVNFGLKEIEEIEKTGANSVRIVLTQQYQDWSNGGAMTAITGAKIETAINACISKGMIPILELHDYTGSANVTNDLPKATQWWTKSDIKSTLIKYQKSIIINIANEPDNGSASDATYSNANLAAIKSLRDAGYTCPLMIDASNYGKDHAVFLFKGKELIDADPLHNLIFSVHAYWPTNGAYGNYSDVKITADFAALKQSSLPIVFGEIAIADIQNGLAYNINYRLIMKLCQDNEFGYLAWWWGFNNNPGANNQLSMTPNGLFTGLQNGGKVIAVDDVNSIKNTSKKACL</sequence>
<dbReference type="Proteomes" id="UP000219281">
    <property type="component" value="Unassembled WGS sequence"/>
</dbReference>
<dbReference type="InterPro" id="IPR018087">
    <property type="entry name" value="Glyco_hydro_5_CS"/>
</dbReference>
<dbReference type="PROSITE" id="PS00659">
    <property type="entry name" value="GLYCOSYL_HYDROL_F5"/>
    <property type="match status" value="1"/>
</dbReference>
<comment type="similarity">
    <text evidence="3">Belongs to the glycosyl hydrolase 5 (cellulase A) family.</text>
</comment>
<dbReference type="GO" id="GO:0009251">
    <property type="term" value="P:glucan catabolic process"/>
    <property type="evidence" value="ECO:0007669"/>
    <property type="project" value="TreeGrafter"/>
</dbReference>
<keyword evidence="1 3" id="KW-0378">Hydrolase</keyword>
<name>A0A285ZX56_9SPHI</name>
<dbReference type="Gene3D" id="3.20.20.80">
    <property type="entry name" value="Glycosidases"/>
    <property type="match status" value="1"/>
</dbReference>
<dbReference type="OrthoDB" id="9800925at2"/>
<feature type="domain" description="Glycoside hydrolase family 5" evidence="4">
    <location>
        <begin position="69"/>
        <end position="306"/>
    </location>
</feature>
<accession>A0A285ZX56</accession>
<dbReference type="SUPFAM" id="SSF51445">
    <property type="entry name" value="(Trans)glycosidases"/>
    <property type="match status" value="1"/>
</dbReference>
<evidence type="ECO:0000256" key="1">
    <source>
        <dbReference type="ARBA" id="ARBA00022801"/>
    </source>
</evidence>
<dbReference type="RefSeq" id="WP_097130433.1">
    <property type="nucleotide sequence ID" value="NZ_OCMT01000002.1"/>
</dbReference>
<dbReference type="InterPro" id="IPR001547">
    <property type="entry name" value="Glyco_hydro_5"/>
</dbReference>
<dbReference type="PANTHER" id="PTHR34142:SF1">
    <property type="entry name" value="GLYCOSIDE HYDROLASE FAMILY 5 DOMAIN-CONTAINING PROTEIN"/>
    <property type="match status" value="1"/>
</dbReference>
<keyword evidence="2 3" id="KW-0326">Glycosidase</keyword>
<evidence type="ECO:0000256" key="2">
    <source>
        <dbReference type="ARBA" id="ARBA00023295"/>
    </source>
</evidence>
<evidence type="ECO:0000313" key="6">
    <source>
        <dbReference type="Proteomes" id="UP000219281"/>
    </source>
</evidence>
<dbReference type="GO" id="GO:0004553">
    <property type="term" value="F:hydrolase activity, hydrolyzing O-glycosyl compounds"/>
    <property type="evidence" value="ECO:0007669"/>
    <property type="project" value="InterPro"/>
</dbReference>
<protein>
    <submittedName>
        <fullName evidence="5">Mannan endo-1,4-beta-mannosidase</fullName>
    </submittedName>
</protein>
<dbReference type="PANTHER" id="PTHR34142">
    <property type="entry name" value="ENDO-BETA-1,4-GLUCANASE A"/>
    <property type="match status" value="1"/>
</dbReference>
<evidence type="ECO:0000313" key="5">
    <source>
        <dbReference type="EMBL" id="SOD14243.1"/>
    </source>
</evidence>
<dbReference type="EMBL" id="OCMT01000002">
    <property type="protein sequence ID" value="SOD14243.1"/>
    <property type="molecule type" value="Genomic_DNA"/>
</dbReference>
<evidence type="ECO:0000256" key="3">
    <source>
        <dbReference type="RuleBase" id="RU361153"/>
    </source>
</evidence>
<keyword evidence="6" id="KW-1185">Reference proteome</keyword>
<organism evidence="5 6">
    <name type="scientific">Pedobacter xixiisoli</name>
    <dbReference type="NCBI Taxonomy" id="1476464"/>
    <lineage>
        <taxon>Bacteria</taxon>
        <taxon>Pseudomonadati</taxon>
        <taxon>Bacteroidota</taxon>
        <taxon>Sphingobacteriia</taxon>
        <taxon>Sphingobacteriales</taxon>
        <taxon>Sphingobacteriaceae</taxon>
        <taxon>Pedobacter</taxon>
    </lineage>
</organism>